<keyword evidence="4 7" id="KW-0812">Transmembrane</keyword>
<comment type="similarity">
    <text evidence="2">Belongs to the DoxX family.</text>
</comment>
<dbReference type="PANTHER" id="PTHR33452:SF4">
    <property type="entry name" value="BLL4328 PROTEIN"/>
    <property type="match status" value="1"/>
</dbReference>
<dbReference type="AlphaFoldDB" id="A0A1H9BGN4"/>
<keyword evidence="3" id="KW-1003">Cell membrane</keyword>
<evidence type="ECO:0000256" key="5">
    <source>
        <dbReference type="ARBA" id="ARBA00022989"/>
    </source>
</evidence>
<name>A0A1H9BGN4_9ACTN</name>
<reference evidence="8 9" key="1">
    <citation type="submission" date="2016-10" db="EMBL/GenBank/DDBJ databases">
        <authorList>
            <person name="de Groot N.N."/>
        </authorList>
    </citation>
    <scope>NUCLEOTIDE SEQUENCE [LARGE SCALE GENOMIC DNA]</scope>
    <source>
        <strain evidence="8 9">CGMCC 4.3519</strain>
    </source>
</reference>
<keyword evidence="5 7" id="KW-1133">Transmembrane helix</keyword>
<feature type="transmembrane region" description="Helical" evidence="7">
    <location>
        <begin position="52"/>
        <end position="85"/>
    </location>
</feature>
<dbReference type="Proteomes" id="UP000199055">
    <property type="component" value="Unassembled WGS sequence"/>
</dbReference>
<keyword evidence="9" id="KW-1185">Reference proteome</keyword>
<accession>A0A1H9BGN4</accession>
<evidence type="ECO:0000256" key="2">
    <source>
        <dbReference type="ARBA" id="ARBA00006679"/>
    </source>
</evidence>
<organism evidence="8 9">
    <name type="scientific">Streptomyces radiopugnans</name>
    <dbReference type="NCBI Taxonomy" id="403935"/>
    <lineage>
        <taxon>Bacteria</taxon>
        <taxon>Bacillati</taxon>
        <taxon>Actinomycetota</taxon>
        <taxon>Actinomycetes</taxon>
        <taxon>Kitasatosporales</taxon>
        <taxon>Streptomycetaceae</taxon>
        <taxon>Streptomyces</taxon>
    </lineage>
</organism>
<evidence type="ECO:0000256" key="6">
    <source>
        <dbReference type="ARBA" id="ARBA00023136"/>
    </source>
</evidence>
<dbReference type="STRING" id="403935.SAMN05216481_102381"/>
<evidence type="ECO:0000256" key="3">
    <source>
        <dbReference type="ARBA" id="ARBA00022475"/>
    </source>
</evidence>
<evidence type="ECO:0000313" key="9">
    <source>
        <dbReference type="Proteomes" id="UP000199055"/>
    </source>
</evidence>
<proteinExistence type="inferred from homology"/>
<feature type="transmembrane region" description="Helical" evidence="7">
    <location>
        <begin position="105"/>
        <end position="125"/>
    </location>
</feature>
<comment type="subcellular location">
    <subcellularLocation>
        <location evidence="1">Cell membrane</location>
        <topology evidence="1">Multi-pass membrane protein</topology>
    </subcellularLocation>
</comment>
<keyword evidence="6 7" id="KW-0472">Membrane</keyword>
<dbReference type="Pfam" id="PF07681">
    <property type="entry name" value="DoxX"/>
    <property type="match status" value="1"/>
</dbReference>
<evidence type="ECO:0000256" key="4">
    <source>
        <dbReference type="ARBA" id="ARBA00022692"/>
    </source>
</evidence>
<evidence type="ECO:0000256" key="1">
    <source>
        <dbReference type="ARBA" id="ARBA00004651"/>
    </source>
</evidence>
<dbReference type="EMBL" id="FOET01000002">
    <property type="protein sequence ID" value="SEP88029.1"/>
    <property type="molecule type" value="Genomic_DNA"/>
</dbReference>
<protein>
    <submittedName>
        <fullName evidence="8">Putative oxidoreductase</fullName>
    </submittedName>
</protein>
<dbReference type="InterPro" id="IPR032808">
    <property type="entry name" value="DoxX"/>
</dbReference>
<dbReference type="RefSeq" id="WP_093656440.1">
    <property type="nucleotide sequence ID" value="NZ_FOET01000002.1"/>
</dbReference>
<sequence length="146" mass="15211">MELLDRYRDHVLGLYRIVVGLLFACHGAATLFNVLGGPHGGQVPGVGQWPAWWAAVIQLVGGGLVMLGVGTRVAAVLCSGSMAYAYFVKHQADALFPIQNGGEAAAMFCWAFLLIAALGPGAWALGSLFARTARAGRGEGVRVTAA</sequence>
<gene>
    <name evidence="8" type="ORF">SAMN05216481_102381</name>
</gene>
<evidence type="ECO:0000313" key="8">
    <source>
        <dbReference type="EMBL" id="SEP88029.1"/>
    </source>
</evidence>
<evidence type="ECO:0000256" key="7">
    <source>
        <dbReference type="SAM" id="Phobius"/>
    </source>
</evidence>
<dbReference type="PANTHER" id="PTHR33452">
    <property type="entry name" value="OXIDOREDUCTASE CATD-RELATED"/>
    <property type="match status" value="1"/>
</dbReference>
<dbReference type="GO" id="GO:0005886">
    <property type="term" value="C:plasma membrane"/>
    <property type="evidence" value="ECO:0007669"/>
    <property type="project" value="UniProtKB-SubCell"/>
</dbReference>
<feature type="transmembrane region" description="Helical" evidence="7">
    <location>
        <begin position="12"/>
        <end position="32"/>
    </location>
</feature>
<dbReference type="InterPro" id="IPR051907">
    <property type="entry name" value="DoxX-like_oxidoreductase"/>
</dbReference>